<dbReference type="Gene3D" id="1.20.1730.10">
    <property type="entry name" value="Sodium/glucose cotransporter"/>
    <property type="match status" value="1"/>
</dbReference>
<feature type="transmembrane region" description="Helical" evidence="8">
    <location>
        <begin position="6"/>
        <end position="24"/>
    </location>
</feature>
<evidence type="ECO:0000256" key="6">
    <source>
        <dbReference type="ARBA" id="ARBA00023136"/>
    </source>
</evidence>
<feature type="transmembrane region" description="Helical" evidence="8">
    <location>
        <begin position="341"/>
        <end position="360"/>
    </location>
</feature>
<name>A0A0R2RJA2_9BACT</name>
<evidence type="ECO:0008006" key="11">
    <source>
        <dbReference type="Google" id="ProtNLM"/>
    </source>
</evidence>
<evidence type="ECO:0000256" key="7">
    <source>
        <dbReference type="RuleBase" id="RU362091"/>
    </source>
</evidence>
<sequence>MSVSFEVYLLAGAYLAWVFGKGILASRRIHNLEDYLLGGRSLGAGLLAATLAATLLGGGASMGIFGRAYVEGPFFLLATLGWYLALILTGLFLAAPIRNSGKATVGELVTERYGPALGLTLTGLSLAYSLGLLAAQLVALREVARILLPDFNPDWILATGTLVVLLYNWAGGFWAVVKTDQIQFFVLAGGFTCLAVLAGQQGWSAPSSQPLTSGARDLAWLFPAFFLGEFLAPAYFMRFAAARSWVQAVRGTVLAGAGLACFFLPIFFWLVLYARERLPGLEAGQALPTLVASFGSVWVSGIMLSALLAAVMSSADSILNAATLVVMHDFHLRKRFHPLRIARTVCLLLGVSAAGLAWLLPDIMQLLLLSYQVWAPSVTVLLAAALFRLVIPSGAAWVIFLAGLVSSLLTGWWGGGSERAIVIGVGASLLAAIPAVRFCRAPPKG</sequence>
<gene>
    <name evidence="9" type="ORF">ABR82_07730</name>
</gene>
<feature type="transmembrane region" description="Helical" evidence="8">
    <location>
        <begin position="286"/>
        <end position="311"/>
    </location>
</feature>
<keyword evidence="6 8" id="KW-0472">Membrane</keyword>
<feature type="transmembrane region" description="Helical" evidence="8">
    <location>
        <begin position="218"/>
        <end position="241"/>
    </location>
</feature>
<evidence type="ECO:0000256" key="2">
    <source>
        <dbReference type="ARBA" id="ARBA00006434"/>
    </source>
</evidence>
<evidence type="ECO:0000313" key="9">
    <source>
        <dbReference type="EMBL" id="KRO62518.1"/>
    </source>
</evidence>
<feature type="transmembrane region" description="Helical" evidence="8">
    <location>
        <begin position="366"/>
        <end position="387"/>
    </location>
</feature>
<dbReference type="PROSITE" id="PS50283">
    <property type="entry name" value="NA_SOLUT_SYMP_3"/>
    <property type="match status" value="1"/>
</dbReference>
<dbReference type="GO" id="GO:0005886">
    <property type="term" value="C:plasma membrane"/>
    <property type="evidence" value="ECO:0007669"/>
    <property type="project" value="TreeGrafter"/>
</dbReference>
<evidence type="ECO:0000256" key="1">
    <source>
        <dbReference type="ARBA" id="ARBA00004141"/>
    </source>
</evidence>
<feature type="transmembrane region" description="Helical" evidence="8">
    <location>
        <begin position="184"/>
        <end position="203"/>
    </location>
</feature>
<reference evidence="9 10" key="1">
    <citation type="submission" date="2015-10" db="EMBL/GenBank/DDBJ databases">
        <title>Metagenome-Assembled Genomes uncover a global brackish microbiome.</title>
        <authorList>
            <person name="Hugerth L.W."/>
            <person name="Larsson J."/>
            <person name="Alneberg J."/>
            <person name="Lindh M.V."/>
            <person name="Legrand C."/>
            <person name="Pinhassi J."/>
            <person name="Andersson A.F."/>
        </authorList>
    </citation>
    <scope>NUCLEOTIDE SEQUENCE [LARGE SCALE GENOMIC DNA]</scope>
    <source>
        <strain evidence="9">BACL18 MAG-120507-bin52</strain>
    </source>
</reference>
<dbReference type="Pfam" id="PF00474">
    <property type="entry name" value="SSF"/>
    <property type="match status" value="1"/>
</dbReference>
<comment type="caution">
    <text evidence="9">The sequence shown here is derived from an EMBL/GenBank/DDBJ whole genome shotgun (WGS) entry which is preliminary data.</text>
</comment>
<dbReference type="EMBL" id="LIBO01000065">
    <property type="protein sequence ID" value="KRO62518.1"/>
    <property type="molecule type" value="Genomic_DNA"/>
</dbReference>
<dbReference type="InterPro" id="IPR050277">
    <property type="entry name" value="Sodium:Solute_Symporter"/>
</dbReference>
<feature type="transmembrane region" description="Helical" evidence="8">
    <location>
        <begin position="394"/>
        <end position="414"/>
    </location>
</feature>
<dbReference type="PANTHER" id="PTHR48086:SF7">
    <property type="entry name" value="SODIUM-SOLUTE SYMPORTER-RELATED"/>
    <property type="match status" value="1"/>
</dbReference>
<feature type="transmembrane region" description="Helical" evidence="8">
    <location>
        <begin position="45"/>
        <end position="68"/>
    </location>
</feature>
<evidence type="ECO:0000313" key="10">
    <source>
        <dbReference type="Proteomes" id="UP000051269"/>
    </source>
</evidence>
<comment type="subcellular location">
    <subcellularLocation>
        <location evidence="1">Membrane</location>
        <topology evidence="1">Multi-pass membrane protein</topology>
    </subcellularLocation>
</comment>
<keyword evidence="3" id="KW-0813">Transport</keyword>
<organism evidence="9 10">
    <name type="scientific">Verrucomicrobia subdivision 6 bacterium BACL9 MAG-120507-bin52</name>
    <dbReference type="NCBI Taxonomy" id="1655590"/>
    <lineage>
        <taxon>Bacteria</taxon>
        <taxon>Pseudomonadati</taxon>
        <taxon>Verrucomicrobiota</taxon>
        <taxon>Verrucomicrobiia</taxon>
        <taxon>Verrucomicrobiales</taxon>
        <taxon>Verrucomicrobia subdivision 6</taxon>
    </lineage>
</organism>
<evidence type="ECO:0000256" key="5">
    <source>
        <dbReference type="ARBA" id="ARBA00022989"/>
    </source>
</evidence>
<protein>
    <recommendedName>
        <fullName evidence="11">Sodium:solute symporter family protein</fullName>
    </recommendedName>
</protein>
<dbReference type="PANTHER" id="PTHR48086">
    <property type="entry name" value="SODIUM/PROLINE SYMPORTER-RELATED"/>
    <property type="match status" value="1"/>
</dbReference>
<evidence type="ECO:0000256" key="8">
    <source>
        <dbReference type="SAM" id="Phobius"/>
    </source>
</evidence>
<dbReference type="AlphaFoldDB" id="A0A0R2RJA2"/>
<evidence type="ECO:0000256" key="4">
    <source>
        <dbReference type="ARBA" id="ARBA00022692"/>
    </source>
</evidence>
<evidence type="ECO:0000256" key="3">
    <source>
        <dbReference type="ARBA" id="ARBA00022448"/>
    </source>
</evidence>
<dbReference type="GO" id="GO:0022857">
    <property type="term" value="F:transmembrane transporter activity"/>
    <property type="evidence" value="ECO:0007669"/>
    <property type="project" value="InterPro"/>
</dbReference>
<dbReference type="InterPro" id="IPR038377">
    <property type="entry name" value="Na/Glc_symporter_sf"/>
</dbReference>
<feature type="transmembrane region" description="Helical" evidence="8">
    <location>
        <begin position="155"/>
        <end position="177"/>
    </location>
</feature>
<dbReference type="CDD" id="cd10322">
    <property type="entry name" value="SLC5sbd"/>
    <property type="match status" value="1"/>
</dbReference>
<accession>A0A0R2RJA2</accession>
<keyword evidence="5 8" id="KW-1133">Transmembrane helix</keyword>
<dbReference type="Proteomes" id="UP000051269">
    <property type="component" value="Unassembled WGS sequence"/>
</dbReference>
<keyword evidence="4 8" id="KW-0812">Transmembrane</keyword>
<feature type="transmembrane region" description="Helical" evidence="8">
    <location>
        <begin position="420"/>
        <end position="439"/>
    </location>
</feature>
<feature type="transmembrane region" description="Helical" evidence="8">
    <location>
        <begin position="74"/>
        <end position="95"/>
    </location>
</feature>
<comment type="similarity">
    <text evidence="2 7">Belongs to the sodium:solute symporter (SSF) (TC 2.A.21) family.</text>
</comment>
<dbReference type="InterPro" id="IPR001734">
    <property type="entry name" value="Na/solute_symporter"/>
</dbReference>
<proteinExistence type="inferred from homology"/>
<feature type="transmembrane region" description="Helical" evidence="8">
    <location>
        <begin position="253"/>
        <end position="274"/>
    </location>
</feature>
<feature type="transmembrane region" description="Helical" evidence="8">
    <location>
        <begin position="116"/>
        <end position="135"/>
    </location>
</feature>